<keyword evidence="3" id="KW-0833">Ubl conjugation pathway</keyword>
<evidence type="ECO:0000256" key="3">
    <source>
        <dbReference type="ARBA" id="ARBA00022786"/>
    </source>
</evidence>
<dbReference type="Pfam" id="PF00651">
    <property type="entry name" value="BTB"/>
    <property type="match status" value="1"/>
</dbReference>
<accession>A0A2P2JC08</accession>
<dbReference type="SMART" id="SM00875">
    <property type="entry name" value="BACK"/>
    <property type="match status" value="1"/>
</dbReference>
<dbReference type="InterPro" id="IPR011333">
    <property type="entry name" value="SKP1/BTB/POZ_sf"/>
</dbReference>
<dbReference type="Gene3D" id="1.25.40.420">
    <property type="match status" value="1"/>
</dbReference>
<dbReference type="AlphaFoldDB" id="A0A2P2JC08"/>
<dbReference type="FunFam" id="1.25.40.420:FF:000008">
    <property type="entry name" value="BTB/POZ domain-containing protein POB1"/>
    <property type="match status" value="1"/>
</dbReference>
<dbReference type="Pfam" id="PF07707">
    <property type="entry name" value="BACK"/>
    <property type="match status" value="1"/>
</dbReference>
<dbReference type="InterPro" id="IPR000210">
    <property type="entry name" value="BTB/POZ_dom"/>
</dbReference>
<proteinExistence type="predicted"/>
<organism evidence="5">
    <name type="scientific">Rhizophora mucronata</name>
    <name type="common">Asiatic mangrove</name>
    <dbReference type="NCBI Taxonomy" id="61149"/>
    <lineage>
        <taxon>Eukaryota</taxon>
        <taxon>Viridiplantae</taxon>
        <taxon>Streptophyta</taxon>
        <taxon>Embryophyta</taxon>
        <taxon>Tracheophyta</taxon>
        <taxon>Spermatophyta</taxon>
        <taxon>Magnoliopsida</taxon>
        <taxon>eudicotyledons</taxon>
        <taxon>Gunneridae</taxon>
        <taxon>Pentapetalae</taxon>
        <taxon>rosids</taxon>
        <taxon>fabids</taxon>
        <taxon>Malpighiales</taxon>
        <taxon>Rhizophoraceae</taxon>
        <taxon>Rhizophora</taxon>
    </lineage>
</organism>
<dbReference type="PANTHER" id="PTHR46336">
    <property type="entry name" value="OS02G0260700 PROTEIN"/>
    <property type="match status" value="1"/>
</dbReference>
<evidence type="ECO:0000256" key="2">
    <source>
        <dbReference type="ARBA" id="ARBA00004906"/>
    </source>
</evidence>
<dbReference type="PROSITE" id="PS50097">
    <property type="entry name" value="BTB"/>
    <property type="match status" value="1"/>
</dbReference>
<comment type="function">
    <text evidence="1">May act as a substrate-specific adapter of an E3 ubiquitin-protein ligase complex (CUL3-RBX1-BTB) which mediates the ubiquitination and subsequent proteasomal degradation of target proteins.</text>
</comment>
<evidence type="ECO:0000256" key="1">
    <source>
        <dbReference type="ARBA" id="ARBA00002668"/>
    </source>
</evidence>
<dbReference type="InterPro" id="IPR008974">
    <property type="entry name" value="TRAF-like"/>
</dbReference>
<dbReference type="FunFam" id="3.30.710.10:FF:000106">
    <property type="entry name" value="BTB/POZ domain-containing protein POB1"/>
    <property type="match status" value="1"/>
</dbReference>
<dbReference type="SUPFAM" id="SSF49599">
    <property type="entry name" value="TRAF domain-like"/>
    <property type="match status" value="1"/>
</dbReference>
<dbReference type="SMART" id="SM00225">
    <property type="entry name" value="BTB"/>
    <property type="match status" value="1"/>
</dbReference>
<name>A0A2P2JC08_RHIMU</name>
<evidence type="ECO:0000259" key="4">
    <source>
        <dbReference type="PROSITE" id="PS50097"/>
    </source>
</evidence>
<dbReference type="GO" id="GO:0005634">
    <property type="term" value="C:nucleus"/>
    <property type="evidence" value="ECO:0007669"/>
    <property type="project" value="TreeGrafter"/>
</dbReference>
<evidence type="ECO:0000313" key="5">
    <source>
        <dbReference type="EMBL" id="MBW91011.1"/>
    </source>
</evidence>
<dbReference type="GO" id="GO:0010114">
    <property type="term" value="P:response to red light"/>
    <property type="evidence" value="ECO:0007669"/>
    <property type="project" value="TreeGrafter"/>
</dbReference>
<feature type="domain" description="BTB" evidence="4">
    <location>
        <begin position="157"/>
        <end position="226"/>
    </location>
</feature>
<dbReference type="InterPro" id="IPR045890">
    <property type="entry name" value="POB1-like"/>
</dbReference>
<reference evidence="5" key="1">
    <citation type="submission" date="2018-02" db="EMBL/GenBank/DDBJ databases">
        <title>Rhizophora mucronata_Transcriptome.</title>
        <authorList>
            <person name="Meera S.P."/>
            <person name="Sreeshan A."/>
            <person name="Augustine A."/>
        </authorList>
    </citation>
    <scope>NUCLEOTIDE SEQUENCE</scope>
    <source>
        <tissue evidence="5">Leaf</tissue>
    </source>
</reference>
<dbReference type="Gene3D" id="2.60.210.10">
    <property type="entry name" value="Apoptosis, Tumor Necrosis Factor Receptor Associated Protein 2, Chain A"/>
    <property type="match status" value="1"/>
</dbReference>
<protein>
    <submittedName>
        <fullName evidence="5">Uncharacterized protein MANES_02G013900</fullName>
    </submittedName>
</protein>
<comment type="pathway">
    <text evidence="2">Protein modification; protein ubiquitination.</text>
</comment>
<dbReference type="Gene3D" id="3.30.710.10">
    <property type="entry name" value="Potassium Channel Kv1.1, Chain A"/>
    <property type="match status" value="1"/>
</dbReference>
<dbReference type="SUPFAM" id="SSF54695">
    <property type="entry name" value="POZ domain"/>
    <property type="match status" value="1"/>
</dbReference>
<dbReference type="PANTHER" id="PTHR46336:SF30">
    <property type="entry name" value="BTB_POZ DOMAIN-CONTAINING PROTEIN POB1-LIKE"/>
    <property type="match status" value="1"/>
</dbReference>
<sequence length="569" mass="64259">MNVMGGDLFDPRTAMCPDFSPSEFLGSGSGSGSGPDQDFAFAFNDSNFSDRVLRIEIVPDLPETKSDGDGCTSIAQWARNRKRRREEIKKENVVDVIRQHEEQILNTAVPDTEDAAAYENQDEEVMAMIEEAPVDAGLDLDQHGDDAARSSDSSWSMDCMTVLSVKTVHISSPILAAKSPFFYQLFSKGMRESGEQHVTLRIYASEEAALMELLNFMYSNTVTATAPEVLLDVLMAAEKFEVASCMRHCSKLLRDLQMTCESALLYLDLPSSVLMAEAVQPLTDAAKQFLVTRYKDITKFQEEVLGLPLAGIEAVLSSDDLQVASEDVVYDFVLKWARIHYPKLEERRAVLAMRLGRLIRFPYLTCRKLKKVLTCSDFDPELASKVVLEALFFKAETPYRQSSLAAEEANATYRRFVERAYKYRPVKVVEFELPRQQCIVYLDLKREECDHLFPAGRVYSQAFHLGGQGFFLSAHCNMDQQMSFHCFGLFLGMQEKGAVSFTVDYEFAARSRLTDEYMSKYKGNYTFTGGKAVGYRNLFGIPWTAFMADDSLYFINGTLHLRAELTIRK</sequence>
<dbReference type="EMBL" id="GGEC01010528">
    <property type="protein sequence ID" value="MBW91011.1"/>
    <property type="molecule type" value="Transcribed_RNA"/>
</dbReference>
<dbReference type="InterPro" id="IPR011705">
    <property type="entry name" value="BACK"/>
</dbReference>